<feature type="transmembrane region" description="Helical" evidence="2">
    <location>
        <begin position="289"/>
        <end position="308"/>
    </location>
</feature>
<accession>L1IDY4</accession>
<evidence type="ECO:0000256" key="2">
    <source>
        <dbReference type="SAM" id="Phobius"/>
    </source>
</evidence>
<evidence type="ECO:0000313" key="4">
    <source>
        <dbReference type="EnsemblProtists" id="EKX34282"/>
    </source>
</evidence>
<keyword evidence="2" id="KW-0812">Transmembrane</keyword>
<dbReference type="Proteomes" id="UP000011087">
    <property type="component" value="Unassembled WGS sequence"/>
</dbReference>
<feature type="compositionally biased region" description="Basic residues" evidence="1">
    <location>
        <begin position="552"/>
        <end position="566"/>
    </location>
</feature>
<dbReference type="HOGENOM" id="CLU_407974_0_0_1"/>
<protein>
    <submittedName>
        <fullName evidence="3 4">Uncharacterized protein</fullName>
    </submittedName>
</protein>
<feature type="transmembrane region" description="Helical" evidence="2">
    <location>
        <begin position="79"/>
        <end position="99"/>
    </location>
</feature>
<dbReference type="AlphaFoldDB" id="L1IDY4"/>
<dbReference type="KEGG" id="gtt:GUITHDRAFT_147320"/>
<dbReference type="PaxDb" id="55529-EKX34282"/>
<feature type="transmembrane region" description="Helical" evidence="2">
    <location>
        <begin position="315"/>
        <end position="333"/>
    </location>
</feature>
<evidence type="ECO:0000256" key="1">
    <source>
        <dbReference type="SAM" id="MobiDB-lite"/>
    </source>
</evidence>
<feature type="compositionally biased region" description="Basic and acidic residues" evidence="1">
    <location>
        <begin position="542"/>
        <end position="551"/>
    </location>
</feature>
<evidence type="ECO:0000313" key="5">
    <source>
        <dbReference type="Proteomes" id="UP000011087"/>
    </source>
</evidence>
<dbReference type="EnsemblProtists" id="EKX34282">
    <property type="protein sequence ID" value="EKX34282"/>
    <property type="gene ID" value="GUITHDRAFT_147320"/>
</dbReference>
<keyword evidence="5" id="KW-1185">Reference proteome</keyword>
<organism evidence="3">
    <name type="scientific">Guillardia theta (strain CCMP2712)</name>
    <name type="common">Cryptophyte</name>
    <dbReference type="NCBI Taxonomy" id="905079"/>
    <lineage>
        <taxon>Eukaryota</taxon>
        <taxon>Cryptophyceae</taxon>
        <taxon>Pyrenomonadales</taxon>
        <taxon>Geminigeraceae</taxon>
        <taxon>Guillardia</taxon>
    </lineage>
</organism>
<feature type="region of interest" description="Disordered" evidence="1">
    <location>
        <begin position="542"/>
        <end position="566"/>
    </location>
</feature>
<gene>
    <name evidence="3" type="ORF">GUITHDRAFT_147320</name>
</gene>
<dbReference type="RefSeq" id="XP_005821262.1">
    <property type="nucleotide sequence ID" value="XM_005821205.1"/>
</dbReference>
<reference evidence="4" key="3">
    <citation type="submission" date="2016-03" db="UniProtKB">
        <authorList>
            <consortium name="EnsemblProtists"/>
        </authorList>
    </citation>
    <scope>IDENTIFICATION</scope>
</reference>
<proteinExistence type="predicted"/>
<name>L1IDY4_GUITC</name>
<keyword evidence="2" id="KW-1133">Transmembrane helix</keyword>
<evidence type="ECO:0000313" key="3">
    <source>
        <dbReference type="EMBL" id="EKX34282.1"/>
    </source>
</evidence>
<feature type="transmembrane region" description="Helical" evidence="2">
    <location>
        <begin position="339"/>
        <end position="357"/>
    </location>
</feature>
<feature type="region of interest" description="Disordered" evidence="1">
    <location>
        <begin position="707"/>
        <end position="727"/>
    </location>
</feature>
<keyword evidence="2" id="KW-0472">Membrane</keyword>
<sequence length="786" mass="88906">MSTGKGKGDSAPCSRLGVLHAYCKDGRCAAIRSHLRSMCGRGESLDDRLRRYEEHMHRMSDSSVFFCSRPVEAILSKKSFLMVLLFLSLMFFLQVVGWTERLTTRGRRRAQCFRFSVRRLRNGRECEGPVNVNGIGMLEDESDVRHSLYNPLPLSPLLVDSGNCTLLISYPRPVDMNGFFIVTGEDREELDPLRFLLEGSACDGAWETVGGSGWRFDWRKMNNHDRSVFSFTDEQDYSLPLLRNATSVLLYHVPVLQTSLVILLNLTRALVMGVPAVLGLCSREKQGKQAVQCGSIGTIVFLSLLILVDGSNATSLIADLLLAIGFLLCLVFFEDETHFWVSSVLIFSSWCASGFFLSYSPAFHAGLLISLSSIAILLYRDHVISTSCNIVEHDRSRYESGWRLFLLYLGQLEHAKKLSKFLRFIVGSASIQRMQADELVRQAMRRRTLGFRLKQLLLPAAVDGVMQVDGEGNPVCSLQRLYAQAAVLRVLLARKVRRWARASGGYFVVKDEEGRLAFVTWDEACQQQKLREEGRWLTARDGEEAEQVDRPGRRKGTLAAGRRTRGGRRDQWEEWEEVMADDEMPENRVLQEQQYGKGILQQQQLGADEEGEGNKQQQLLLLLEEEEEEEEEHGEIPSCIVSLKPRGRAVEKVMRSYGGQVGRLLDVCRTRIVFDDIGGVSMCVAGIKRDREVDVLRVKNRMTERVRLSEEEGEEEGEETVGGRKEGDSLGRRDVILNLALRSEEAAALGVSRHVCEVQLEVVTMAALRTEEAHQRYVQVRNLRRR</sequence>
<dbReference type="EMBL" id="JH993113">
    <property type="protein sequence ID" value="EKX34282.1"/>
    <property type="molecule type" value="Genomic_DNA"/>
</dbReference>
<reference evidence="5" key="2">
    <citation type="submission" date="2012-11" db="EMBL/GenBank/DDBJ databases">
        <authorList>
            <person name="Kuo A."/>
            <person name="Curtis B.A."/>
            <person name="Tanifuji G."/>
            <person name="Burki F."/>
            <person name="Gruber A."/>
            <person name="Irimia M."/>
            <person name="Maruyama S."/>
            <person name="Arias M.C."/>
            <person name="Ball S.G."/>
            <person name="Gile G.H."/>
            <person name="Hirakawa Y."/>
            <person name="Hopkins J.F."/>
            <person name="Rensing S.A."/>
            <person name="Schmutz J."/>
            <person name="Symeonidi A."/>
            <person name="Elias M."/>
            <person name="Eveleigh R.J."/>
            <person name="Herman E.K."/>
            <person name="Klute M.J."/>
            <person name="Nakayama T."/>
            <person name="Obornik M."/>
            <person name="Reyes-Prieto A."/>
            <person name="Armbrust E.V."/>
            <person name="Aves S.J."/>
            <person name="Beiko R.G."/>
            <person name="Coutinho P."/>
            <person name="Dacks J.B."/>
            <person name="Durnford D.G."/>
            <person name="Fast N.M."/>
            <person name="Green B.R."/>
            <person name="Grisdale C."/>
            <person name="Hempe F."/>
            <person name="Henrissat B."/>
            <person name="Hoppner M.P."/>
            <person name="Ishida K.-I."/>
            <person name="Kim E."/>
            <person name="Koreny L."/>
            <person name="Kroth P.G."/>
            <person name="Liu Y."/>
            <person name="Malik S.-B."/>
            <person name="Maier U.G."/>
            <person name="McRose D."/>
            <person name="Mock T."/>
            <person name="Neilson J.A."/>
            <person name="Onodera N.T."/>
            <person name="Poole A.M."/>
            <person name="Pritham E.J."/>
            <person name="Richards T.A."/>
            <person name="Rocap G."/>
            <person name="Roy S.W."/>
            <person name="Sarai C."/>
            <person name="Schaack S."/>
            <person name="Shirato S."/>
            <person name="Slamovits C.H."/>
            <person name="Spencer D.F."/>
            <person name="Suzuki S."/>
            <person name="Worden A.Z."/>
            <person name="Zauner S."/>
            <person name="Barry K."/>
            <person name="Bell C."/>
            <person name="Bharti A.K."/>
            <person name="Crow J.A."/>
            <person name="Grimwood J."/>
            <person name="Kramer R."/>
            <person name="Lindquist E."/>
            <person name="Lucas S."/>
            <person name="Salamov A."/>
            <person name="McFadden G.I."/>
            <person name="Lane C.E."/>
            <person name="Keeling P.J."/>
            <person name="Gray M.W."/>
            <person name="Grigoriev I.V."/>
            <person name="Archibald J.M."/>
        </authorList>
    </citation>
    <scope>NUCLEOTIDE SEQUENCE</scope>
    <source>
        <strain evidence="5">CCMP2712</strain>
    </source>
</reference>
<reference evidence="3 5" key="1">
    <citation type="journal article" date="2012" name="Nature">
        <title>Algal genomes reveal evolutionary mosaicism and the fate of nucleomorphs.</title>
        <authorList>
            <consortium name="DOE Joint Genome Institute"/>
            <person name="Curtis B.A."/>
            <person name="Tanifuji G."/>
            <person name="Burki F."/>
            <person name="Gruber A."/>
            <person name="Irimia M."/>
            <person name="Maruyama S."/>
            <person name="Arias M.C."/>
            <person name="Ball S.G."/>
            <person name="Gile G.H."/>
            <person name="Hirakawa Y."/>
            <person name="Hopkins J.F."/>
            <person name="Kuo A."/>
            <person name="Rensing S.A."/>
            <person name="Schmutz J."/>
            <person name="Symeonidi A."/>
            <person name="Elias M."/>
            <person name="Eveleigh R.J."/>
            <person name="Herman E.K."/>
            <person name="Klute M.J."/>
            <person name="Nakayama T."/>
            <person name="Obornik M."/>
            <person name="Reyes-Prieto A."/>
            <person name="Armbrust E.V."/>
            <person name="Aves S.J."/>
            <person name="Beiko R.G."/>
            <person name="Coutinho P."/>
            <person name="Dacks J.B."/>
            <person name="Durnford D.G."/>
            <person name="Fast N.M."/>
            <person name="Green B.R."/>
            <person name="Grisdale C.J."/>
            <person name="Hempel F."/>
            <person name="Henrissat B."/>
            <person name="Hoppner M.P."/>
            <person name="Ishida K."/>
            <person name="Kim E."/>
            <person name="Koreny L."/>
            <person name="Kroth P.G."/>
            <person name="Liu Y."/>
            <person name="Malik S.B."/>
            <person name="Maier U.G."/>
            <person name="McRose D."/>
            <person name="Mock T."/>
            <person name="Neilson J.A."/>
            <person name="Onodera N.T."/>
            <person name="Poole A.M."/>
            <person name="Pritham E.J."/>
            <person name="Richards T.A."/>
            <person name="Rocap G."/>
            <person name="Roy S.W."/>
            <person name="Sarai C."/>
            <person name="Schaack S."/>
            <person name="Shirato S."/>
            <person name="Slamovits C.H."/>
            <person name="Spencer D.F."/>
            <person name="Suzuki S."/>
            <person name="Worden A.Z."/>
            <person name="Zauner S."/>
            <person name="Barry K."/>
            <person name="Bell C."/>
            <person name="Bharti A.K."/>
            <person name="Crow J.A."/>
            <person name="Grimwood J."/>
            <person name="Kramer R."/>
            <person name="Lindquist E."/>
            <person name="Lucas S."/>
            <person name="Salamov A."/>
            <person name="McFadden G.I."/>
            <person name="Lane C.E."/>
            <person name="Keeling P.J."/>
            <person name="Gray M.W."/>
            <person name="Grigoriev I.V."/>
            <person name="Archibald J.M."/>
        </authorList>
    </citation>
    <scope>NUCLEOTIDE SEQUENCE</scope>
    <source>
        <strain evidence="3 5">CCMP2712</strain>
    </source>
</reference>
<dbReference type="GeneID" id="17291023"/>